<dbReference type="SMART" id="SM01189">
    <property type="entry name" value="ELM2"/>
    <property type="match status" value="1"/>
</dbReference>
<feature type="compositionally biased region" description="Low complexity" evidence="10">
    <location>
        <begin position="1581"/>
        <end position="1590"/>
    </location>
</feature>
<feature type="region of interest" description="Disordered" evidence="10">
    <location>
        <begin position="760"/>
        <end position="782"/>
    </location>
</feature>
<dbReference type="Proteomes" id="UP000005408">
    <property type="component" value="Unassembled WGS sequence"/>
</dbReference>
<reference evidence="14" key="1">
    <citation type="submission" date="2022-08" db="UniProtKB">
        <authorList>
            <consortium name="EnsemblMetazoa"/>
        </authorList>
    </citation>
    <scope>IDENTIFICATION</scope>
    <source>
        <strain evidence="14">05x7-T-G4-1.051#20</strain>
    </source>
</reference>
<evidence type="ECO:0000256" key="4">
    <source>
        <dbReference type="ARBA" id="ARBA00022771"/>
    </source>
</evidence>
<evidence type="ECO:0000259" key="12">
    <source>
        <dbReference type="PROSITE" id="PS51156"/>
    </source>
</evidence>
<feature type="compositionally biased region" description="Polar residues" evidence="10">
    <location>
        <begin position="392"/>
        <end position="416"/>
    </location>
</feature>
<dbReference type="InterPro" id="IPR036236">
    <property type="entry name" value="Znf_C2H2_sf"/>
</dbReference>
<dbReference type="SMART" id="SM00717">
    <property type="entry name" value="SANT"/>
    <property type="match status" value="1"/>
</dbReference>
<dbReference type="InterPro" id="IPR001005">
    <property type="entry name" value="SANT/Myb"/>
</dbReference>
<dbReference type="SUPFAM" id="SSF46689">
    <property type="entry name" value="Homeodomain-like"/>
    <property type="match status" value="1"/>
</dbReference>
<dbReference type="PROSITE" id="PS51293">
    <property type="entry name" value="SANT"/>
    <property type="match status" value="1"/>
</dbReference>
<feature type="region of interest" description="Disordered" evidence="10">
    <location>
        <begin position="1094"/>
        <end position="1115"/>
    </location>
</feature>
<feature type="domain" description="C2H2-type" evidence="11">
    <location>
        <begin position="677"/>
        <end position="704"/>
    </location>
</feature>
<dbReference type="InterPro" id="IPR017884">
    <property type="entry name" value="SANT_dom"/>
</dbReference>
<evidence type="ECO:0000259" key="11">
    <source>
        <dbReference type="PROSITE" id="PS50157"/>
    </source>
</evidence>
<dbReference type="PROSITE" id="PS50157">
    <property type="entry name" value="ZINC_FINGER_C2H2_2"/>
    <property type="match status" value="6"/>
</dbReference>
<dbReference type="GO" id="GO:0005667">
    <property type="term" value="C:transcription regulator complex"/>
    <property type="evidence" value="ECO:0007669"/>
    <property type="project" value="TreeGrafter"/>
</dbReference>
<feature type="domain" description="C2H2-type" evidence="11">
    <location>
        <begin position="287"/>
        <end position="316"/>
    </location>
</feature>
<dbReference type="GO" id="GO:0003714">
    <property type="term" value="F:transcription corepressor activity"/>
    <property type="evidence" value="ECO:0007669"/>
    <property type="project" value="TreeGrafter"/>
</dbReference>
<dbReference type="SMART" id="SM00355">
    <property type="entry name" value="ZnF_C2H2"/>
    <property type="match status" value="6"/>
</dbReference>
<dbReference type="PANTHER" id="PTHR16089">
    <property type="entry name" value="REST COREPRESSOR COREST PROTEIN-RELATED"/>
    <property type="match status" value="1"/>
</dbReference>
<dbReference type="InterPro" id="IPR051066">
    <property type="entry name" value="Trans_reg/Corepressor"/>
</dbReference>
<evidence type="ECO:0000256" key="9">
    <source>
        <dbReference type="PROSITE-ProRule" id="PRU00042"/>
    </source>
</evidence>
<dbReference type="Pfam" id="PF00096">
    <property type="entry name" value="zf-C2H2"/>
    <property type="match status" value="2"/>
</dbReference>
<feature type="compositionally biased region" description="Low complexity" evidence="10">
    <location>
        <begin position="1531"/>
        <end position="1544"/>
    </location>
</feature>
<evidence type="ECO:0000256" key="10">
    <source>
        <dbReference type="SAM" id="MobiDB-lite"/>
    </source>
</evidence>
<feature type="region of interest" description="Disordered" evidence="10">
    <location>
        <begin position="342"/>
        <end position="443"/>
    </location>
</feature>
<evidence type="ECO:0000256" key="8">
    <source>
        <dbReference type="ARBA" id="ARBA00023242"/>
    </source>
</evidence>
<dbReference type="Gene3D" id="1.10.10.60">
    <property type="entry name" value="Homeodomain-like"/>
    <property type="match status" value="1"/>
</dbReference>
<dbReference type="PROSITE" id="PS00028">
    <property type="entry name" value="ZINC_FINGER_C2H2_1"/>
    <property type="match status" value="6"/>
</dbReference>
<feature type="domain" description="C2H2-type" evidence="11">
    <location>
        <begin position="1670"/>
        <end position="1697"/>
    </location>
</feature>
<feature type="region of interest" description="Disordered" evidence="10">
    <location>
        <begin position="1260"/>
        <end position="1282"/>
    </location>
</feature>
<dbReference type="FunFam" id="3.30.160.60:FF:000744">
    <property type="entry name" value="zinc finger E-box-binding homeobox 1"/>
    <property type="match status" value="1"/>
</dbReference>
<comment type="subcellular location">
    <subcellularLocation>
        <location evidence="1">Nucleus</location>
    </subcellularLocation>
</comment>
<evidence type="ECO:0000256" key="1">
    <source>
        <dbReference type="ARBA" id="ARBA00004123"/>
    </source>
</evidence>
<feature type="domain" description="ELM2" evidence="12">
    <location>
        <begin position="1351"/>
        <end position="1441"/>
    </location>
</feature>
<dbReference type="PROSITE" id="PS51156">
    <property type="entry name" value="ELM2"/>
    <property type="match status" value="1"/>
</dbReference>
<evidence type="ECO:0000256" key="2">
    <source>
        <dbReference type="ARBA" id="ARBA00022723"/>
    </source>
</evidence>
<sequence>MNPHHHISTPGFFMPDKGISPRQGGNSAINYPPNSILGGYSLTDSPYNIRLPIKEEMGEPKHDSAKVDLYSMADDKGSLGVMNSFPEANDQTSPITPVSQSTSHLHPYRPSANSGDAMLSAINYHNENEILQDGPFDVSVAGTLPNLDDGMILPNMGPQDLFDGEGNMDEPYDMDEAFGDPTLEGNLGSVMDADSLGIDPRLGEGGGKKKMKGKGIRTPPHGSPARNSNSLMCTTCNKSFNNTSALAKHRLTHSDERKYVCNLCQKAFKRQDHLNGHLMTHREKKPYECTVENCQKSYCDARSLRRHLENHHNQSPEQIQEAIAKVAQNAAAVIAAAAASNSASIKAGTTSTQASPGSGSASSAMSGSSVGNHSSHSDATLPAIEGGGYGSQYASESSTPVTSPTYGAQHAPSNAFQYEQQQSQMGQGGQQRGMGDLMQPAQVSQHAVHEWQLKLQQEQEQQAAAQALKEFQMKLQQQQQQQQFSQQPIPQDSSIFGILEAEQQHADQQAVHDLQLKLQQHQQAAQQAQIQQQQQVTLSSQLQQSQQAQMHQASQMQQHQAQELHQLQIGLQQQLQPVAQNKDVVVSPGMQQPLAYHGQTWQATSMNPGVKQETHPLSSAPADETSANYLGQVSPISPAPNQLPNAARLLNALGGVLPQSFQPNGNDQKLMDDSKPVVCNICDRKFKNIQALNGHMRLHGGYFKKEVKDDKKGKKMNPLMAPPSPVGQKPGILGQAFPATMDQVGSSPNPHNPMQFAIQSPVPPDSPMTESPGMFKPAQPPQAQFWDQLQEQQIQQLLQQDHTQQQIPNSLEQQQDHLQKMQISHQVLHPQRSIESGEFNYDNVRPPVTQMRVQTTQHQTVSSMETQEYPSNLAAQIQQQLAQQQIQQQQQVAQQQQRTIDSFSSQIPNTHINLNSLPIPMNPTNVPSTSSPHPPKFAQSIPSPYGSQQVKPEVGASVADPLSQLVSSHVTLVSTSKNQGMTVAQLLNSMETAEGLKQFELVDSLPVSSEKAGNRTVNVGKGGILHTAVTSSASSSLYPGMEHSNPTDFVKDMDYNSALDDINNTIAKHEMLDRRHSAEAVEVNPFSFPTVNFSNNGREKVESKEPKKIDEGDRHKELKRRLSGSDYEKPKTMVNFSNQNYSAKEEPFVKPSPSICSPEARQRMRSKSGDDFKLLRSISVDNTFMRPRSRTEASLHKYKSHDGNWDSTKLSKSDGAGQFRNPNSLGTLKMKRKHRPSPLFIPSYLNNSGFQSRLRSPRILQGESRTGNTPPPYTPPPMLSPIRSGPGLFCSLSGYPHVPITPKSAPLTPRNSLLMSARSCSIKSDIGDIAEEEEPQPEETSEPPPETDVLPHVNIGSQYQAEIPPYNENRSEVMKVVCKEDLVWAPSSVGDNSEEDVQYYQEFSCSAAVSGNGCNVEYALHVLHLLKGNIKDAMLKLMEGAISLPSKHTLLDYKYQETDQWTSDEIEKYQQALWKCDKDFFAISKEIGTKTTKECLHFYYLWKKVCPDEHKRLRIIRRKREHDRLYNLRSQQAATQPQNQQATTDNSSFAKPEENDLMESDSESIESMETDNQTDKDDTQSVSSSVSASPVPTYTCDYPDCMASFTSKQGLNGHIRIHGGGLSTKGTPSESGGPQDGRGVSHEARGPGRPSTKPPVNKPSPNRDESTEVFPCKLCGRVFAKVKSRSAHMKSHRMAENEKNKMKQNNNVDISVNSIQGSPFRLYLLAVMTSGDWELEAGFVMADSS</sequence>
<feature type="region of interest" description="Disordered" evidence="10">
    <location>
        <begin position="1529"/>
        <end position="1590"/>
    </location>
</feature>
<keyword evidence="7" id="KW-0804">Transcription</keyword>
<feature type="region of interest" description="Disordered" evidence="10">
    <location>
        <begin position="1191"/>
        <end position="1231"/>
    </location>
</feature>
<dbReference type="GO" id="GO:0008270">
    <property type="term" value="F:zinc ion binding"/>
    <property type="evidence" value="ECO:0007669"/>
    <property type="project" value="UniProtKB-KW"/>
</dbReference>
<dbReference type="InterPro" id="IPR000949">
    <property type="entry name" value="ELM2_dom"/>
</dbReference>
<feature type="domain" description="C2H2-type" evidence="11">
    <location>
        <begin position="1594"/>
        <end position="1623"/>
    </location>
</feature>
<keyword evidence="6" id="KW-0805">Transcription regulation</keyword>
<dbReference type="InterPro" id="IPR013087">
    <property type="entry name" value="Znf_C2H2_type"/>
</dbReference>
<dbReference type="FunFam" id="3.30.160.60:FF:000656">
    <property type="entry name" value="Zinc finger protein 541"/>
    <property type="match status" value="1"/>
</dbReference>
<dbReference type="Gene3D" id="3.30.160.60">
    <property type="entry name" value="Classic Zinc Finger"/>
    <property type="match status" value="5"/>
</dbReference>
<feature type="region of interest" description="Disordered" evidence="10">
    <location>
        <begin position="1"/>
        <end position="27"/>
    </location>
</feature>
<evidence type="ECO:0000256" key="7">
    <source>
        <dbReference type="ARBA" id="ARBA00023163"/>
    </source>
</evidence>
<feature type="domain" description="C2H2-type" evidence="11">
    <location>
        <begin position="259"/>
        <end position="286"/>
    </location>
</feature>
<accession>A0A8W8I3H8</accession>
<keyword evidence="2" id="KW-0479">Metal-binding</keyword>
<feature type="compositionally biased region" description="Basic and acidic residues" evidence="10">
    <location>
        <begin position="1097"/>
        <end position="1115"/>
    </location>
</feature>
<dbReference type="GO" id="GO:0000118">
    <property type="term" value="C:histone deacetylase complex"/>
    <property type="evidence" value="ECO:0007669"/>
    <property type="project" value="TreeGrafter"/>
</dbReference>
<dbReference type="PANTHER" id="PTHR16089:SF40">
    <property type="entry name" value="SUPPRESSOR OF ACTIVATED EGL-4 PROTEIN 1"/>
    <property type="match status" value="1"/>
</dbReference>
<dbReference type="InterPro" id="IPR009057">
    <property type="entry name" value="Homeodomain-like_sf"/>
</dbReference>
<proteinExistence type="predicted"/>
<evidence type="ECO:0000256" key="5">
    <source>
        <dbReference type="ARBA" id="ARBA00022833"/>
    </source>
</evidence>
<evidence type="ECO:0008006" key="16">
    <source>
        <dbReference type="Google" id="ProtNLM"/>
    </source>
</evidence>
<dbReference type="GO" id="GO:0006357">
    <property type="term" value="P:regulation of transcription by RNA polymerase II"/>
    <property type="evidence" value="ECO:0007669"/>
    <property type="project" value="TreeGrafter"/>
</dbReference>
<protein>
    <recommendedName>
        <fullName evidence="16">Transcriptional-regulating factor 1</fullName>
    </recommendedName>
</protein>
<feature type="region of interest" description="Disordered" evidence="10">
    <location>
        <begin position="1616"/>
        <end position="1668"/>
    </location>
</feature>
<dbReference type="Pfam" id="PF13912">
    <property type="entry name" value="zf-C2H2_6"/>
    <property type="match status" value="2"/>
</dbReference>
<feature type="domain" description="SANT" evidence="13">
    <location>
        <begin position="1456"/>
        <end position="1507"/>
    </location>
</feature>
<feature type="compositionally biased region" description="Basic and acidic residues" evidence="10">
    <location>
        <begin position="1191"/>
        <end position="1212"/>
    </location>
</feature>
<dbReference type="Pfam" id="PF01448">
    <property type="entry name" value="ELM2"/>
    <property type="match status" value="1"/>
</dbReference>
<feature type="compositionally biased region" description="Acidic residues" evidence="10">
    <location>
        <begin position="1555"/>
        <end position="1569"/>
    </location>
</feature>
<feature type="compositionally biased region" description="Pro residues" evidence="10">
    <location>
        <begin position="1269"/>
        <end position="1279"/>
    </location>
</feature>
<evidence type="ECO:0000259" key="13">
    <source>
        <dbReference type="PROSITE" id="PS51293"/>
    </source>
</evidence>
<name>A0A8W8I3H8_MAGGI</name>
<feature type="region of interest" description="Disordered" evidence="10">
    <location>
        <begin position="179"/>
        <end position="229"/>
    </location>
</feature>
<dbReference type="SUPFAM" id="SSF57667">
    <property type="entry name" value="beta-beta-alpha zinc fingers"/>
    <property type="match status" value="4"/>
</dbReference>
<evidence type="ECO:0000256" key="3">
    <source>
        <dbReference type="ARBA" id="ARBA00022737"/>
    </source>
</evidence>
<dbReference type="EnsemblMetazoa" id="G12132.1">
    <property type="protein sequence ID" value="G12132.1:cds"/>
    <property type="gene ID" value="G12132"/>
</dbReference>
<keyword evidence="3" id="KW-0677">Repeat</keyword>
<feature type="compositionally biased region" description="Low complexity" evidence="10">
    <location>
        <begin position="342"/>
        <end position="379"/>
    </location>
</feature>
<organism evidence="14 15">
    <name type="scientific">Magallana gigas</name>
    <name type="common">Pacific oyster</name>
    <name type="synonym">Crassostrea gigas</name>
    <dbReference type="NCBI Taxonomy" id="29159"/>
    <lineage>
        <taxon>Eukaryota</taxon>
        <taxon>Metazoa</taxon>
        <taxon>Spiralia</taxon>
        <taxon>Lophotrochozoa</taxon>
        <taxon>Mollusca</taxon>
        <taxon>Bivalvia</taxon>
        <taxon>Autobranchia</taxon>
        <taxon>Pteriomorphia</taxon>
        <taxon>Ostreida</taxon>
        <taxon>Ostreoidea</taxon>
        <taxon>Ostreidae</taxon>
        <taxon>Magallana</taxon>
    </lineage>
</organism>
<keyword evidence="5" id="KW-0862">Zinc</keyword>
<keyword evidence="8" id="KW-0539">Nucleus</keyword>
<keyword evidence="4 9" id="KW-0863">Zinc-finger</keyword>
<evidence type="ECO:0000256" key="6">
    <source>
        <dbReference type="ARBA" id="ARBA00023015"/>
    </source>
</evidence>
<keyword evidence="15" id="KW-1185">Reference proteome</keyword>
<evidence type="ECO:0000313" key="15">
    <source>
        <dbReference type="Proteomes" id="UP000005408"/>
    </source>
</evidence>
<feature type="domain" description="C2H2-type" evidence="11">
    <location>
        <begin position="231"/>
        <end position="258"/>
    </location>
</feature>
<evidence type="ECO:0000313" key="14">
    <source>
        <dbReference type="EnsemblMetazoa" id="G12132.1:cds"/>
    </source>
</evidence>